<evidence type="ECO:0000313" key="4">
    <source>
        <dbReference type="EMBL" id="MVP01068.1"/>
    </source>
</evidence>
<evidence type="ECO:0000256" key="2">
    <source>
        <dbReference type="PIRSR" id="PIRSR639069-2"/>
    </source>
</evidence>
<protein>
    <submittedName>
        <fullName evidence="4">Alpha/beta fold hydrolase</fullName>
    </submittedName>
</protein>
<evidence type="ECO:0000259" key="3">
    <source>
        <dbReference type="Pfam" id="PF05448"/>
    </source>
</evidence>
<dbReference type="Gene3D" id="3.40.50.1820">
    <property type="entry name" value="alpha/beta hydrolase"/>
    <property type="match status" value="1"/>
</dbReference>
<organism evidence="4 5">
    <name type="scientific">Paenibacillus lutrae</name>
    <dbReference type="NCBI Taxonomy" id="2078573"/>
    <lineage>
        <taxon>Bacteria</taxon>
        <taxon>Bacillati</taxon>
        <taxon>Bacillota</taxon>
        <taxon>Bacilli</taxon>
        <taxon>Bacillales</taxon>
        <taxon>Paenibacillaceae</taxon>
        <taxon>Paenibacillus</taxon>
    </lineage>
</organism>
<dbReference type="RefSeq" id="WP_157337122.1">
    <property type="nucleotide sequence ID" value="NZ_RHLK01000009.1"/>
</dbReference>
<feature type="active site" description="Charge relay system" evidence="1">
    <location>
        <position position="298"/>
    </location>
</feature>
<dbReference type="GO" id="GO:0052689">
    <property type="term" value="F:carboxylic ester hydrolase activity"/>
    <property type="evidence" value="ECO:0007669"/>
    <property type="project" value="TreeGrafter"/>
</dbReference>
<dbReference type="Proteomes" id="UP000490800">
    <property type="component" value="Unassembled WGS sequence"/>
</dbReference>
<sequence>MNAIQKKIHDLHHNKRPLTMEPESIDRFWDETLLKFKDKPLEAEAVQRETFMAGVDAYHVTFQGYDDTPLKGWFLVPSFLQKETYPCLVCFPGYTADKGIPERHASWLLQGFAVFALDVRGQGGETGNNLDYDAGTSVGWITQNILDKERCYYMAITIDAFKAVDWVMSRPEVNKDKIAVMGGSQGGGLSLITGALHDSVSLIIADIPNMCYLDYGVLHSVGSLKEAADYVKRNPDRMSTVLDTLAHFDIMNLAHRIRVPVRMSAGLKDMVCWPETIFAAYNRIVSEKHIDVHPFSGHEVSEWQKRSHMRYLEAWKES</sequence>
<dbReference type="InterPro" id="IPR029058">
    <property type="entry name" value="AB_hydrolase_fold"/>
</dbReference>
<dbReference type="AlphaFoldDB" id="A0A7X3FK27"/>
<dbReference type="OrthoDB" id="9770528at2"/>
<feature type="binding site" evidence="2">
    <location>
        <position position="94"/>
    </location>
    <ligand>
        <name>substrate</name>
    </ligand>
</feature>
<dbReference type="GO" id="GO:0005976">
    <property type="term" value="P:polysaccharide metabolic process"/>
    <property type="evidence" value="ECO:0007669"/>
    <property type="project" value="TreeGrafter"/>
</dbReference>
<keyword evidence="4" id="KW-0378">Hydrolase</keyword>
<reference evidence="4 5" key="1">
    <citation type="journal article" date="2019" name="Microorganisms">
        <title>Paenibacillus lutrae sp. nov., A Chitinolytic Species Isolated from A River Otter in Castril Natural Park, Granada, Spain.</title>
        <authorList>
            <person name="Rodriguez M."/>
            <person name="Reina J.C."/>
            <person name="Bejar V."/>
            <person name="Llamas I."/>
        </authorList>
    </citation>
    <scope>NUCLEOTIDE SEQUENCE [LARGE SCALE GENOMIC DNA]</scope>
    <source>
        <strain evidence="4 5">N10</strain>
    </source>
</reference>
<dbReference type="PANTHER" id="PTHR40111">
    <property type="entry name" value="CEPHALOSPORIN-C DEACETYLASE"/>
    <property type="match status" value="1"/>
</dbReference>
<feature type="domain" description="Acetyl xylan esterase" evidence="3">
    <location>
        <begin position="13"/>
        <end position="312"/>
    </location>
</feature>
<dbReference type="InterPro" id="IPR008391">
    <property type="entry name" value="AXE1_dom"/>
</dbReference>
<comment type="caution">
    <text evidence="4">The sequence shown here is derived from an EMBL/GenBank/DDBJ whole genome shotgun (WGS) entry which is preliminary data.</text>
</comment>
<evidence type="ECO:0000313" key="5">
    <source>
        <dbReference type="Proteomes" id="UP000490800"/>
    </source>
</evidence>
<dbReference type="PANTHER" id="PTHR40111:SF1">
    <property type="entry name" value="CEPHALOSPORIN-C DEACETYLASE"/>
    <property type="match status" value="1"/>
</dbReference>
<feature type="active site" description="Nucleophile" evidence="1">
    <location>
        <position position="184"/>
    </location>
</feature>
<dbReference type="SUPFAM" id="SSF53474">
    <property type="entry name" value="alpha/beta-Hydrolases"/>
    <property type="match status" value="1"/>
</dbReference>
<dbReference type="EMBL" id="RHLK01000009">
    <property type="protein sequence ID" value="MVP01068.1"/>
    <property type="molecule type" value="Genomic_DNA"/>
</dbReference>
<dbReference type="Pfam" id="PF05448">
    <property type="entry name" value="AXE1"/>
    <property type="match status" value="1"/>
</dbReference>
<accession>A0A7X3FK27</accession>
<evidence type="ECO:0000256" key="1">
    <source>
        <dbReference type="PIRSR" id="PIRSR639069-1"/>
    </source>
</evidence>
<keyword evidence="5" id="KW-1185">Reference proteome</keyword>
<gene>
    <name evidence="4" type="ORF">EDM21_16340</name>
</gene>
<name>A0A7X3FK27_9BACL</name>
<dbReference type="InterPro" id="IPR039069">
    <property type="entry name" value="CE7"/>
</dbReference>
<proteinExistence type="predicted"/>
<feature type="active site" description="Charge relay system" evidence="1">
    <location>
        <position position="269"/>
    </location>
</feature>